<accession>A0A0R1H4T9</accession>
<organism evidence="2 3">
    <name type="scientific">Levilactobacillus parabrevis ATCC 53295</name>
    <dbReference type="NCBI Taxonomy" id="1267003"/>
    <lineage>
        <taxon>Bacteria</taxon>
        <taxon>Bacillati</taxon>
        <taxon>Bacillota</taxon>
        <taxon>Bacilli</taxon>
        <taxon>Lactobacillales</taxon>
        <taxon>Lactobacillaceae</taxon>
        <taxon>Levilactobacillus</taxon>
    </lineage>
</organism>
<keyword evidence="3" id="KW-1185">Reference proteome</keyword>
<dbReference type="eggNOG" id="COG4272">
    <property type="taxonomic scope" value="Bacteria"/>
</dbReference>
<evidence type="ECO:0000313" key="2">
    <source>
        <dbReference type="EMBL" id="KRK37703.1"/>
    </source>
</evidence>
<dbReference type="RefSeq" id="WP_020088896.1">
    <property type="nucleotide sequence ID" value="NZ_AZCZ01000009.1"/>
</dbReference>
<feature type="transmembrane region" description="Helical" evidence="1">
    <location>
        <begin position="73"/>
        <end position="97"/>
    </location>
</feature>
<feature type="transmembrane region" description="Helical" evidence="1">
    <location>
        <begin position="103"/>
        <end position="123"/>
    </location>
</feature>
<dbReference type="PATRIC" id="fig|1267003.4.peg.2441"/>
<keyword evidence="1" id="KW-0472">Membrane</keyword>
<evidence type="ECO:0000256" key="1">
    <source>
        <dbReference type="SAM" id="Phobius"/>
    </source>
</evidence>
<dbReference type="InterPro" id="IPR012861">
    <property type="entry name" value="DUF1634"/>
</dbReference>
<proteinExistence type="predicted"/>
<dbReference type="Pfam" id="PF07843">
    <property type="entry name" value="DUF1634"/>
    <property type="match status" value="1"/>
</dbReference>
<dbReference type="Proteomes" id="UP000051176">
    <property type="component" value="Unassembled WGS sequence"/>
</dbReference>
<dbReference type="EMBL" id="AZCZ01000009">
    <property type="protein sequence ID" value="KRK37703.1"/>
    <property type="molecule type" value="Genomic_DNA"/>
</dbReference>
<evidence type="ECO:0008006" key="4">
    <source>
        <dbReference type="Google" id="ProtNLM"/>
    </source>
</evidence>
<evidence type="ECO:0000313" key="3">
    <source>
        <dbReference type="Proteomes" id="UP000051176"/>
    </source>
</evidence>
<dbReference type="OrthoDB" id="1682804at2"/>
<dbReference type="AlphaFoldDB" id="A0A0R1H4T9"/>
<name>A0A0R1H4T9_9LACO</name>
<protein>
    <recommendedName>
        <fullName evidence="4">Integral membrane protein</fullName>
    </recommendedName>
</protein>
<sequence length="126" mass="13517">MQEKQSATATEMAQVETIIGRILQVGVVLSAIVMGIGLVIFLVTGDSGYAGHTVPLTMAAILVGSWQLKSYAIMMLGTYCLILTPVLRVVVSIYAFYKERDHLYVAITTAVLIILMIALAIGLTGK</sequence>
<comment type="caution">
    <text evidence="2">The sequence shown here is derived from an EMBL/GenBank/DDBJ whole genome shotgun (WGS) entry which is preliminary data.</text>
</comment>
<keyword evidence="1" id="KW-1133">Transmembrane helix</keyword>
<gene>
    <name evidence="2" type="ORF">FD07_GL002311</name>
</gene>
<keyword evidence="1" id="KW-0812">Transmembrane</keyword>
<feature type="transmembrane region" description="Helical" evidence="1">
    <location>
        <begin position="21"/>
        <end position="43"/>
    </location>
</feature>
<reference evidence="2 3" key="1">
    <citation type="journal article" date="2015" name="Genome Announc.">
        <title>Expanding the biotechnology potential of lactobacilli through comparative genomics of 213 strains and associated genera.</title>
        <authorList>
            <person name="Sun Z."/>
            <person name="Harris H.M."/>
            <person name="McCann A."/>
            <person name="Guo C."/>
            <person name="Argimon S."/>
            <person name="Zhang W."/>
            <person name="Yang X."/>
            <person name="Jeffery I.B."/>
            <person name="Cooney J.C."/>
            <person name="Kagawa T.F."/>
            <person name="Liu W."/>
            <person name="Song Y."/>
            <person name="Salvetti E."/>
            <person name="Wrobel A."/>
            <person name="Rasinkangas P."/>
            <person name="Parkhill J."/>
            <person name="Rea M.C."/>
            <person name="O'Sullivan O."/>
            <person name="Ritari J."/>
            <person name="Douillard F.P."/>
            <person name="Paul Ross R."/>
            <person name="Yang R."/>
            <person name="Briner A.E."/>
            <person name="Felis G.E."/>
            <person name="de Vos W.M."/>
            <person name="Barrangou R."/>
            <person name="Klaenhammer T.R."/>
            <person name="Caufield P.W."/>
            <person name="Cui Y."/>
            <person name="Zhang H."/>
            <person name="O'Toole P.W."/>
        </authorList>
    </citation>
    <scope>NUCLEOTIDE SEQUENCE [LARGE SCALE GENOMIC DNA]</scope>
    <source>
        <strain evidence="2 3">ATCC 53295</strain>
    </source>
</reference>